<dbReference type="AlphaFoldDB" id="A0A2X0M3L7"/>
<reference evidence="1 2" key="1">
    <citation type="submission" date="2016-11" db="EMBL/GenBank/DDBJ databases">
        <authorList>
            <person name="Jaros S."/>
            <person name="Januszkiewicz K."/>
            <person name="Wedrychowicz H."/>
        </authorList>
    </citation>
    <scope>NUCLEOTIDE SEQUENCE [LARGE SCALE GENOMIC DNA]</scope>
</reference>
<sequence>MTRTSRHHTSATCQNNRRETDPYSLNFVAAISRYVNTCRDTSAHPHNLKAFKHTDQSCSTATGPALSVYTFSFYDLHARMAQSQELEADSINDWIAGGQHFADSIIINEMKPLPQLYRSVMGQIAVACNRKNSAMQHRNGLMTLACGANDRLTTFLYDCGLTTDISLGDSPGSCELDEGELKEIGSNKYFHVTVDNLLHGTFGYAHIQNGDIAGAYNLRAYSAHQASLPLVISSISSQLPNPTRYLQPGSMFRYIERLLDWFFILASVFTVLNAHHPLSSS</sequence>
<evidence type="ECO:0000313" key="2">
    <source>
        <dbReference type="Proteomes" id="UP000249464"/>
    </source>
</evidence>
<name>A0A2X0M3L7_9BASI</name>
<keyword evidence="2" id="KW-1185">Reference proteome</keyword>
<dbReference type="EMBL" id="FQNC01000042">
    <property type="protein sequence ID" value="SGY37726.1"/>
    <property type="molecule type" value="Genomic_DNA"/>
</dbReference>
<proteinExistence type="predicted"/>
<accession>A0A2X0M3L7</accession>
<protein>
    <submittedName>
        <fullName evidence="1">BQ5605_C003g01874 protein</fullName>
    </submittedName>
</protein>
<dbReference type="Proteomes" id="UP000249464">
    <property type="component" value="Unassembled WGS sequence"/>
</dbReference>
<evidence type="ECO:0000313" key="1">
    <source>
        <dbReference type="EMBL" id="SGY37726.1"/>
    </source>
</evidence>
<organism evidence="1 2">
    <name type="scientific">Microbotryum silenes-dioicae</name>
    <dbReference type="NCBI Taxonomy" id="796604"/>
    <lineage>
        <taxon>Eukaryota</taxon>
        <taxon>Fungi</taxon>
        <taxon>Dikarya</taxon>
        <taxon>Basidiomycota</taxon>
        <taxon>Pucciniomycotina</taxon>
        <taxon>Microbotryomycetes</taxon>
        <taxon>Microbotryales</taxon>
        <taxon>Microbotryaceae</taxon>
        <taxon>Microbotryum</taxon>
    </lineage>
</organism>
<gene>
    <name evidence="1" type="primary">BQ5605_C003g01874</name>
    <name evidence="1" type="ORF">BQ5605_C003G01874</name>
</gene>